<proteinExistence type="predicted"/>
<feature type="compositionally biased region" description="Basic and acidic residues" evidence="1">
    <location>
        <begin position="81"/>
        <end position="98"/>
    </location>
</feature>
<dbReference type="GeneID" id="25314800"/>
<name>A0A0F4YZ00_RASE3</name>
<evidence type="ECO:0000256" key="1">
    <source>
        <dbReference type="SAM" id="MobiDB-lite"/>
    </source>
</evidence>
<dbReference type="AlphaFoldDB" id="A0A0F4YZ00"/>
<accession>A0A0F4YZ00</accession>
<dbReference type="Proteomes" id="UP000053958">
    <property type="component" value="Unassembled WGS sequence"/>
</dbReference>
<dbReference type="RefSeq" id="XP_013330134.1">
    <property type="nucleotide sequence ID" value="XM_013474680.1"/>
</dbReference>
<evidence type="ECO:0000313" key="2">
    <source>
        <dbReference type="EMBL" id="KKA23522.1"/>
    </source>
</evidence>
<reference evidence="2 3" key="1">
    <citation type="submission" date="2015-04" db="EMBL/GenBank/DDBJ databases">
        <authorList>
            <person name="Heijne W.H."/>
            <person name="Fedorova N.D."/>
            <person name="Nierman W.C."/>
            <person name="Vollebregt A.W."/>
            <person name="Zhao Z."/>
            <person name="Wu L."/>
            <person name="Kumar M."/>
            <person name="Stam H."/>
            <person name="van den Berg M.A."/>
            <person name="Pel H.J."/>
        </authorList>
    </citation>
    <scope>NUCLEOTIDE SEQUENCE [LARGE SCALE GENOMIC DNA]</scope>
    <source>
        <strain evidence="2 3">CBS 393.64</strain>
    </source>
</reference>
<dbReference type="EMBL" id="LASV01000099">
    <property type="protein sequence ID" value="KKA23522.1"/>
    <property type="molecule type" value="Genomic_DNA"/>
</dbReference>
<protein>
    <submittedName>
        <fullName evidence="2">Uncharacterized protein</fullName>
    </submittedName>
</protein>
<comment type="caution">
    <text evidence="2">The sequence shown here is derived from an EMBL/GenBank/DDBJ whole genome shotgun (WGS) entry which is preliminary data.</text>
</comment>
<sequence>MDIRTARLITLYRQEGLLSCYCSATATATTSSTTTVDTCLGRVHATTTVVCRYEGTVAISNKVYHEVCTGPDLDTTTESPTTDRKMDHGNWEGPKIDS</sequence>
<gene>
    <name evidence="2" type="ORF">T310_2449</name>
</gene>
<evidence type="ECO:0000313" key="3">
    <source>
        <dbReference type="Proteomes" id="UP000053958"/>
    </source>
</evidence>
<keyword evidence="3" id="KW-1185">Reference proteome</keyword>
<feature type="region of interest" description="Disordered" evidence="1">
    <location>
        <begin position="70"/>
        <end position="98"/>
    </location>
</feature>
<organism evidence="2 3">
    <name type="scientific">Rasamsonia emersonii (strain ATCC 16479 / CBS 393.64 / IMI 116815)</name>
    <dbReference type="NCBI Taxonomy" id="1408163"/>
    <lineage>
        <taxon>Eukaryota</taxon>
        <taxon>Fungi</taxon>
        <taxon>Dikarya</taxon>
        <taxon>Ascomycota</taxon>
        <taxon>Pezizomycotina</taxon>
        <taxon>Eurotiomycetes</taxon>
        <taxon>Eurotiomycetidae</taxon>
        <taxon>Eurotiales</taxon>
        <taxon>Trichocomaceae</taxon>
        <taxon>Rasamsonia</taxon>
    </lineage>
</organism>